<dbReference type="GO" id="GO:0000786">
    <property type="term" value="C:nucleosome"/>
    <property type="evidence" value="ECO:0007669"/>
    <property type="project" value="InterPro"/>
</dbReference>
<gene>
    <name evidence="6" type="ORF">QN277_006290</name>
</gene>
<keyword evidence="7" id="KW-1185">Reference proteome</keyword>
<organism evidence="6 7">
    <name type="scientific">Acacia crassicarpa</name>
    <name type="common">northern wattle</name>
    <dbReference type="NCBI Taxonomy" id="499986"/>
    <lineage>
        <taxon>Eukaryota</taxon>
        <taxon>Viridiplantae</taxon>
        <taxon>Streptophyta</taxon>
        <taxon>Embryophyta</taxon>
        <taxon>Tracheophyta</taxon>
        <taxon>Spermatophyta</taxon>
        <taxon>Magnoliopsida</taxon>
        <taxon>eudicotyledons</taxon>
        <taxon>Gunneridae</taxon>
        <taxon>Pentapetalae</taxon>
        <taxon>rosids</taxon>
        <taxon>fabids</taxon>
        <taxon>Fabales</taxon>
        <taxon>Fabaceae</taxon>
        <taxon>Caesalpinioideae</taxon>
        <taxon>mimosoid clade</taxon>
        <taxon>Acacieae</taxon>
        <taxon>Acacia</taxon>
    </lineage>
</organism>
<dbReference type="Proteomes" id="UP001293593">
    <property type="component" value="Unassembled WGS sequence"/>
</dbReference>
<feature type="region of interest" description="Disordered" evidence="4">
    <location>
        <begin position="105"/>
        <end position="150"/>
    </location>
</feature>
<sequence length="260" mass="28401">MDPYSSTPPTPAVADPPTSVPALSLPADAPASSTSENYPSYDQMICTAIATLDKGKGSTKNAIGNFMKRTYVGLPLNHNELLIERLNVLTSDDRLIMVKKSYELRNSDASSSPSPAKRGRPRKRKLDELPPDVPLNDNPPKRCRRPLKIPKNITPVPVPFALPPDSAVRGASPQVVGAGSSGGVRTPQDSAVSAAGRPKKVTPVEEELRRKLEHVKSKVNQYIPQIKRHFHIDSELEAIIAIKELEALGRMDLDRPLRTK</sequence>
<dbReference type="GO" id="GO:0005730">
    <property type="term" value="C:nucleolus"/>
    <property type="evidence" value="ECO:0007669"/>
    <property type="project" value="TreeGrafter"/>
</dbReference>
<dbReference type="PANTHER" id="PTHR11467:SF29">
    <property type="entry name" value="OS03G0711600 PROTEIN"/>
    <property type="match status" value="1"/>
</dbReference>
<dbReference type="PROSITE" id="PS51504">
    <property type="entry name" value="H15"/>
    <property type="match status" value="1"/>
</dbReference>
<evidence type="ECO:0000256" key="3">
    <source>
        <dbReference type="ARBA" id="ARBA00023242"/>
    </source>
</evidence>
<feature type="compositionally biased region" description="Low complexity" evidence="4">
    <location>
        <begin position="12"/>
        <end position="33"/>
    </location>
</feature>
<protein>
    <recommendedName>
        <fullName evidence="5">H15 domain-containing protein</fullName>
    </recommendedName>
</protein>
<dbReference type="SUPFAM" id="SSF46785">
    <property type="entry name" value="Winged helix' DNA-binding domain"/>
    <property type="match status" value="1"/>
</dbReference>
<keyword evidence="3" id="KW-0539">Nucleus</keyword>
<dbReference type="GO" id="GO:0006334">
    <property type="term" value="P:nucleosome assembly"/>
    <property type="evidence" value="ECO:0007669"/>
    <property type="project" value="InterPro"/>
</dbReference>
<feature type="compositionally biased region" description="Pro residues" evidence="4">
    <location>
        <begin position="1"/>
        <end position="11"/>
    </location>
</feature>
<dbReference type="GO" id="GO:0031492">
    <property type="term" value="F:nucleosomal DNA binding"/>
    <property type="evidence" value="ECO:0007669"/>
    <property type="project" value="TreeGrafter"/>
</dbReference>
<dbReference type="GO" id="GO:0045910">
    <property type="term" value="P:negative regulation of DNA recombination"/>
    <property type="evidence" value="ECO:0007669"/>
    <property type="project" value="TreeGrafter"/>
</dbReference>
<dbReference type="InterPro" id="IPR036388">
    <property type="entry name" value="WH-like_DNA-bd_sf"/>
</dbReference>
<comment type="caution">
    <text evidence="6">The sequence shown here is derived from an EMBL/GenBank/DDBJ whole genome shotgun (WGS) entry which is preliminary data.</text>
</comment>
<evidence type="ECO:0000313" key="7">
    <source>
        <dbReference type="Proteomes" id="UP001293593"/>
    </source>
</evidence>
<dbReference type="Gene3D" id="1.10.10.10">
    <property type="entry name" value="Winged helix-like DNA-binding domain superfamily/Winged helix DNA-binding domain"/>
    <property type="match status" value="1"/>
</dbReference>
<feature type="region of interest" description="Disordered" evidence="4">
    <location>
        <begin position="174"/>
        <end position="201"/>
    </location>
</feature>
<dbReference type="Pfam" id="PF00538">
    <property type="entry name" value="Linker_histone"/>
    <property type="match status" value="1"/>
</dbReference>
<evidence type="ECO:0000313" key="6">
    <source>
        <dbReference type="EMBL" id="KAK4256585.1"/>
    </source>
</evidence>
<accession>A0AAE1M8I4</accession>
<comment type="subcellular location">
    <subcellularLocation>
        <location evidence="1">Nucleus</location>
    </subcellularLocation>
</comment>
<dbReference type="GO" id="GO:0030261">
    <property type="term" value="P:chromosome condensation"/>
    <property type="evidence" value="ECO:0007669"/>
    <property type="project" value="TreeGrafter"/>
</dbReference>
<dbReference type="AlphaFoldDB" id="A0AAE1M8I4"/>
<evidence type="ECO:0000256" key="1">
    <source>
        <dbReference type="ARBA" id="ARBA00004123"/>
    </source>
</evidence>
<dbReference type="EMBL" id="JAWXYG010000012">
    <property type="protein sequence ID" value="KAK4256585.1"/>
    <property type="molecule type" value="Genomic_DNA"/>
</dbReference>
<dbReference type="GO" id="GO:0003690">
    <property type="term" value="F:double-stranded DNA binding"/>
    <property type="evidence" value="ECO:0007669"/>
    <property type="project" value="TreeGrafter"/>
</dbReference>
<dbReference type="PANTHER" id="PTHR11467">
    <property type="entry name" value="HISTONE H1"/>
    <property type="match status" value="1"/>
</dbReference>
<keyword evidence="2" id="KW-0238">DNA-binding</keyword>
<evidence type="ECO:0000256" key="2">
    <source>
        <dbReference type="ARBA" id="ARBA00023125"/>
    </source>
</evidence>
<dbReference type="InterPro" id="IPR036390">
    <property type="entry name" value="WH_DNA-bd_sf"/>
</dbReference>
<feature type="domain" description="H15" evidence="5">
    <location>
        <begin position="37"/>
        <end position="106"/>
    </location>
</feature>
<reference evidence="6" key="1">
    <citation type="submission" date="2023-10" db="EMBL/GenBank/DDBJ databases">
        <title>Chromosome-level genome of the transformable northern wattle, Acacia crassicarpa.</title>
        <authorList>
            <person name="Massaro I."/>
            <person name="Sinha N.R."/>
            <person name="Poethig S."/>
            <person name="Leichty A.R."/>
        </authorList>
    </citation>
    <scope>NUCLEOTIDE SEQUENCE</scope>
    <source>
        <strain evidence="6">Acra3RX</strain>
        <tissue evidence="6">Leaf</tissue>
    </source>
</reference>
<evidence type="ECO:0000259" key="5">
    <source>
        <dbReference type="PROSITE" id="PS51504"/>
    </source>
</evidence>
<dbReference type="InterPro" id="IPR005818">
    <property type="entry name" value="Histone_H1/H5_H15"/>
</dbReference>
<evidence type="ECO:0000256" key="4">
    <source>
        <dbReference type="SAM" id="MobiDB-lite"/>
    </source>
</evidence>
<name>A0AAE1M8I4_9FABA</name>
<feature type="region of interest" description="Disordered" evidence="4">
    <location>
        <begin position="1"/>
        <end position="38"/>
    </location>
</feature>
<proteinExistence type="predicted"/>
<dbReference type="SMART" id="SM00526">
    <property type="entry name" value="H15"/>
    <property type="match status" value="1"/>
</dbReference>